<sequence>MSNNNYLDSLGDVKDNIYGGIKNKRSGGFVDCCEEYKFIRESNTISFNNKFNRMGLTHLVLDEIYNRTDILFSDIINPIRYGSCITIGIQGYTGTGKSELAELITLISKQANLKYKKREVELFLCWIVGDIYTKLKEIKKGDVLWVDESPRTVGKGSRTEKWSVDNALHSMRKMENTFIFVDPKEIKVDTCDLYLESAGMNFRTKTNRFMIMDDGKYYFGHIYVKLHKDEKFRKWYEIEKDKFIQDTLDKGGRIKAEKEIQGNEVEEKRDELYEESLEMIETLKHFNYPNIEIKVWLDVEVYGYNQTDTANDRNITQGRVSQILNNTDTKKSQRLGINVFLEGLGYDLGDLKKINKFKFYF</sequence>
<reference evidence="1" key="1">
    <citation type="journal article" date="2015" name="Nature">
        <title>Complex archaea that bridge the gap between prokaryotes and eukaryotes.</title>
        <authorList>
            <person name="Spang A."/>
            <person name="Saw J.H."/>
            <person name="Jorgensen S.L."/>
            <person name="Zaremba-Niedzwiedzka K."/>
            <person name="Martijn J."/>
            <person name="Lind A.E."/>
            <person name="van Eijk R."/>
            <person name="Schleper C."/>
            <person name="Guy L."/>
            <person name="Ettema T.J."/>
        </authorList>
    </citation>
    <scope>NUCLEOTIDE SEQUENCE</scope>
</reference>
<proteinExistence type="predicted"/>
<protein>
    <submittedName>
        <fullName evidence="1">Uncharacterized protein</fullName>
    </submittedName>
</protein>
<dbReference type="EMBL" id="LAZR01011365">
    <property type="protein sequence ID" value="KKM62093.1"/>
    <property type="molecule type" value="Genomic_DNA"/>
</dbReference>
<organism evidence="1">
    <name type="scientific">marine sediment metagenome</name>
    <dbReference type="NCBI Taxonomy" id="412755"/>
    <lineage>
        <taxon>unclassified sequences</taxon>
        <taxon>metagenomes</taxon>
        <taxon>ecological metagenomes</taxon>
    </lineage>
</organism>
<gene>
    <name evidence="1" type="ORF">LCGC14_1525120</name>
</gene>
<dbReference type="InterPro" id="IPR027417">
    <property type="entry name" value="P-loop_NTPase"/>
</dbReference>
<dbReference type="SUPFAM" id="SSF52540">
    <property type="entry name" value="P-loop containing nucleoside triphosphate hydrolases"/>
    <property type="match status" value="1"/>
</dbReference>
<evidence type="ECO:0000313" key="1">
    <source>
        <dbReference type="EMBL" id="KKM62093.1"/>
    </source>
</evidence>
<dbReference type="AlphaFoldDB" id="A0A0F9IXM8"/>
<name>A0A0F9IXM8_9ZZZZ</name>
<comment type="caution">
    <text evidence="1">The sequence shown here is derived from an EMBL/GenBank/DDBJ whole genome shotgun (WGS) entry which is preliminary data.</text>
</comment>
<accession>A0A0F9IXM8</accession>